<dbReference type="GO" id="GO:0046872">
    <property type="term" value="F:metal ion binding"/>
    <property type="evidence" value="ECO:0007669"/>
    <property type="project" value="UniProtKB-KW"/>
</dbReference>
<dbReference type="InterPro" id="IPR027417">
    <property type="entry name" value="P-loop_NTPase"/>
</dbReference>
<dbReference type="InterPro" id="IPR011025">
    <property type="entry name" value="GproteinA_insert"/>
</dbReference>
<comment type="caution">
    <text evidence="12">The sequence shown here is derived from an EMBL/GenBank/DDBJ whole genome shotgun (WGS) entry which is preliminary data.</text>
</comment>
<evidence type="ECO:0000313" key="12">
    <source>
        <dbReference type="EMBL" id="KAK2597712.1"/>
    </source>
</evidence>
<organism evidence="12 13">
    <name type="scientific">Phomopsis amygdali</name>
    <name type="common">Fusicoccum amygdali</name>
    <dbReference type="NCBI Taxonomy" id="1214568"/>
    <lineage>
        <taxon>Eukaryota</taxon>
        <taxon>Fungi</taxon>
        <taxon>Dikarya</taxon>
        <taxon>Ascomycota</taxon>
        <taxon>Pezizomycotina</taxon>
        <taxon>Sordariomycetes</taxon>
        <taxon>Sordariomycetidae</taxon>
        <taxon>Diaporthales</taxon>
        <taxon>Diaporthaceae</taxon>
        <taxon>Diaporthe</taxon>
    </lineage>
</organism>
<keyword evidence="5 9" id="KW-0342">GTP-binding</keyword>
<evidence type="ECO:0000256" key="11">
    <source>
        <dbReference type="SAM" id="MobiDB-lite"/>
    </source>
</evidence>
<feature type="region of interest" description="Disordered" evidence="11">
    <location>
        <begin position="94"/>
        <end position="132"/>
    </location>
</feature>
<evidence type="ECO:0000256" key="9">
    <source>
        <dbReference type="PIRSR" id="PIRSR601019-1"/>
    </source>
</evidence>
<dbReference type="AlphaFoldDB" id="A0AAD9S2Q5"/>
<dbReference type="PANTHER" id="PTHR10218:SF369">
    <property type="entry name" value="GUANINE NUCLEOTIDE-BINDING PROTEIN ALPHA-2 SUBUNIT"/>
    <property type="match status" value="1"/>
</dbReference>
<feature type="region of interest" description="Disordered" evidence="11">
    <location>
        <begin position="68"/>
        <end position="87"/>
    </location>
</feature>
<keyword evidence="13" id="KW-1185">Reference proteome</keyword>
<dbReference type="GO" id="GO:0031683">
    <property type="term" value="F:G-protein beta/gamma-subunit complex binding"/>
    <property type="evidence" value="ECO:0007669"/>
    <property type="project" value="InterPro"/>
</dbReference>
<evidence type="ECO:0000256" key="3">
    <source>
        <dbReference type="ARBA" id="ARBA00022741"/>
    </source>
</evidence>
<evidence type="ECO:0000256" key="4">
    <source>
        <dbReference type="ARBA" id="ARBA00022842"/>
    </source>
</evidence>
<keyword evidence="7" id="KW-0807">Transducer</keyword>
<dbReference type="GO" id="GO:0005525">
    <property type="term" value="F:GTP binding"/>
    <property type="evidence" value="ECO:0007669"/>
    <property type="project" value="UniProtKB-KW"/>
</dbReference>
<dbReference type="GO" id="GO:0005737">
    <property type="term" value="C:cytoplasm"/>
    <property type="evidence" value="ECO:0007669"/>
    <property type="project" value="TreeGrafter"/>
</dbReference>
<dbReference type="Pfam" id="PF00503">
    <property type="entry name" value="G-alpha"/>
    <property type="match status" value="1"/>
</dbReference>
<dbReference type="GO" id="GO:0003924">
    <property type="term" value="F:GTPase activity"/>
    <property type="evidence" value="ECO:0007669"/>
    <property type="project" value="InterPro"/>
</dbReference>
<feature type="binding site" evidence="9">
    <location>
        <begin position="210"/>
        <end position="215"/>
    </location>
    <ligand>
        <name>GTP</name>
        <dbReference type="ChEBI" id="CHEBI:37565"/>
    </ligand>
</feature>
<keyword evidence="2 10" id="KW-0479">Metal-binding</keyword>
<evidence type="ECO:0000256" key="7">
    <source>
        <dbReference type="ARBA" id="ARBA00023224"/>
    </source>
</evidence>
<protein>
    <submittedName>
        <fullName evidence="12">Uncharacterized protein</fullName>
    </submittedName>
</protein>
<dbReference type="SUPFAM" id="SSF52540">
    <property type="entry name" value="P-loop containing nucleoside triphosphate hydrolases"/>
    <property type="match status" value="1"/>
</dbReference>
<dbReference type="SMART" id="SM00275">
    <property type="entry name" value="G_alpha"/>
    <property type="match status" value="1"/>
</dbReference>
<reference evidence="12" key="1">
    <citation type="submission" date="2023-06" db="EMBL/GenBank/DDBJ databases">
        <authorList>
            <person name="Noh H."/>
        </authorList>
    </citation>
    <scope>NUCLEOTIDE SEQUENCE</scope>
    <source>
        <strain evidence="12">DUCC20226</strain>
    </source>
</reference>
<evidence type="ECO:0000256" key="10">
    <source>
        <dbReference type="PIRSR" id="PIRSR601019-2"/>
    </source>
</evidence>
<dbReference type="Gene3D" id="3.40.50.300">
    <property type="entry name" value="P-loop containing nucleotide triphosphate hydrolases"/>
    <property type="match status" value="1"/>
</dbReference>
<sequence>MVIRDDTSSLLWLRDSQSIGTYRSTGPQDFGTINTTFDFDTEVFASKVYRTATRSSMLRTLLLDARPDDQQGFIDPTSGASTRQVESGLHVANEPTTDQLSVSSAPNPEEQTPNENRDNTPDTELQRLPSPTALPKYTIYTLETLQRLPTAPVPLKTSSLPNESQQRVRRRRPLLTRPWLARPSNPTPNAIIDSQMAKPTVKVLMMGISESGKSTLIKSLKAGYMGGYDEESRCQYRKVIQRNLLETAKSIAMAVGMEEEVAGSISQQVRENDSACVAACDLLKGLTTNDDFDQSGAVSKVSEFSLRTDVASAVQTLWSQTQSHQVLDKSILQSSFYVMDNANHYGSSLNRILDPNYVPSVEDILYCRTKTTGIYETRFVHDDAVYHFFDLGGVRSERKKWIYVFENVNAIIFTCDVSCYDTVLLEDSTQNRMLEQLILFEAVINSKWFINSQIVVVFTKEDKLTARKLLASPFQAMFPDYNGHQESIEDILNYLIFRFKNVDRAPNGTSPNVVFCRSDSIASSTTSMGRVAINAIQKRGSF</sequence>
<gene>
    <name evidence="12" type="ORF">N8I77_012477</name>
</gene>
<dbReference type="GO" id="GO:0005834">
    <property type="term" value="C:heterotrimeric G-protein complex"/>
    <property type="evidence" value="ECO:0007669"/>
    <property type="project" value="TreeGrafter"/>
</dbReference>
<dbReference type="Gene3D" id="1.10.400.10">
    <property type="entry name" value="GI Alpha 1, domain 2-like"/>
    <property type="match status" value="1"/>
</dbReference>
<dbReference type="PRINTS" id="PR00318">
    <property type="entry name" value="GPROTEINA"/>
</dbReference>
<feature type="binding site" evidence="10">
    <location>
        <position position="214"/>
    </location>
    <ligand>
        <name>Mg(2+)</name>
        <dbReference type="ChEBI" id="CHEBI:18420"/>
    </ligand>
</feature>
<dbReference type="InterPro" id="IPR001019">
    <property type="entry name" value="Gprotein_alpha_su"/>
</dbReference>
<evidence type="ECO:0000256" key="5">
    <source>
        <dbReference type="ARBA" id="ARBA00023134"/>
    </source>
</evidence>
<keyword evidence="3 9" id="KW-0547">Nucleotide-binding</keyword>
<keyword evidence="1" id="KW-0519">Myristate</keyword>
<keyword evidence="8" id="KW-0449">Lipoprotein</keyword>
<evidence type="ECO:0000256" key="6">
    <source>
        <dbReference type="ARBA" id="ARBA00023139"/>
    </source>
</evidence>
<evidence type="ECO:0000313" key="13">
    <source>
        <dbReference type="Proteomes" id="UP001265746"/>
    </source>
</evidence>
<keyword evidence="6" id="KW-0564">Palmitate</keyword>
<dbReference type="GO" id="GO:0001664">
    <property type="term" value="F:G protein-coupled receptor binding"/>
    <property type="evidence" value="ECO:0007669"/>
    <property type="project" value="TreeGrafter"/>
</dbReference>
<keyword evidence="4 10" id="KW-0460">Magnesium</keyword>
<name>A0AAD9S2Q5_PHOAM</name>
<accession>A0AAD9S2Q5</accession>
<dbReference type="SUPFAM" id="SSF47895">
    <property type="entry name" value="Transducin (alpha subunit), insertion domain"/>
    <property type="match status" value="1"/>
</dbReference>
<evidence type="ECO:0000256" key="8">
    <source>
        <dbReference type="ARBA" id="ARBA00023288"/>
    </source>
</evidence>
<dbReference type="PROSITE" id="PS51882">
    <property type="entry name" value="G_ALPHA"/>
    <property type="match status" value="1"/>
</dbReference>
<dbReference type="FunFam" id="3.40.50.300:FF:003800">
    <property type="entry name" value="Guanine nucleotide-binding protein G(k) subunit alpha"/>
    <property type="match status" value="1"/>
</dbReference>
<evidence type="ECO:0000256" key="2">
    <source>
        <dbReference type="ARBA" id="ARBA00022723"/>
    </source>
</evidence>
<dbReference type="GO" id="GO:0007189">
    <property type="term" value="P:adenylate cyclase-activating G protein-coupled receptor signaling pathway"/>
    <property type="evidence" value="ECO:0007669"/>
    <property type="project" value="TreeGrafter"/>
</dbReference>
<feature type="compositionally biased region" description="Polar residues" evidence="11">
    <location>
        <begin position="94"/>
        <end position="114"/>
    </location>
</feature>
<dbReference type="EMBL" id="JAUJFL010000009">
    <property type="protein sequence ID" value="KAK2597712.1"/>
    <property type="molecule type" value="Genomic_DNA"/>
</dbReference>
<evidence type="ECO:0000256" key="1">
    <source>
        <dbReference type="ARBA" id="ARBA00022707"/>
    </source>
</evidence>
<feature type="binding site" evidence="9">
    <location>
        <begin position="365"/>
        <end position="371"/>
    </location>
    <ligand>
        <name>GTP</name>
        <dbReference type="ChEBI" id="CHEBI:37565"/>
    </ligand>
</feature>
<proteinExistence type="predicted"/>
<dbReference type="Proteomes" id="UP001265746">
    <property type="component" value="Unassembled WGS sequence"/>
</dbReference>
<feature type="binding site" evidence="10">
    <location>
        <position position="371"/>
    </location>
    <ligand>
        <name>Mg(2+)</name>
        <dbReference type="ChEBI" id="CHEBI:18420"/>
    </ligand>
</feature>
<dbReference type="PANTHER" id="PTHR10218">
    <property type="entry name" value="GTP-BINDING PROTEIN ALPHA SUBUNIT"/>
    <property type="match status" value="1"/>
</dbReference>
<dbReference type="CDD" id="cd00066">
    <property type="entry name" value="G-alpha"/>
    <property type="match status" value="1"/>
</dbReference>